<protein>
    <submittedName>
        <fullName evidence="2">Uncharacterized protein</fullName>
    </submittedName>
</protein>
<evidence type="ECO:0000256" key="1">
    <source>
        <dbReference type="SAM" id="MobiDB-lite"/>
    </source>
</evidence>
<dbReference type="Proteomes" id="UP000292082">
    <property type="component" value="Unassembled WGS sequence"/>
</dbReference>
<feature type="compositionally biased region" description="Basic and acidic residues" evidence="1">
    <location>
        <begin position="35"/>
        <end position="49"/>
    </location>
</feature>
<dbReference type="EMBL" id="ML145096">
    <property type="protein sequence ID" value="TBU61880.1"/>
    <property type="molecule type" value="Genomic_DNA"/>
</dbReference>
<evidence type="ECO:0000313" key="2">
    <source>
        <dbReference type="EMBL" id="TBU61880.1"/>
    </source>
</evidence>
<organism evidence="2 3">
    <name type="scientific">Dichomitus squalens</name>
    <dbReference type="NCBI Taxonomy" id="114155"/>
    <lineage>
        <taxon>Eukaryota</taxon>
        <taxon>Fungi</taxon>
        <taxon>Dikarya</taxon>
        <taxon>Basidiomycota</taxon>
        <taxon>Agaricomycotina</taxon>
        <taxon>Agaricomycetes</taxon>
        <taxon>Polyporales</taxon>
        <taxon>Polyporaceae</taxon>
        <taxon>Dichomitus</taxon>
    </lineage>
</organism>
<evidence type="ECO:0000313" key="3">
    <source>
        <dbReference type="Proteomes" id="UP000292082"/>
    </source>
</evidence>
<sequence>MHRYVPCVGAGAADRARLPPGVDVRTSCGGFSAGRSDKRGGRNDEAQSRRQREWIRLPYVEKDVLERRRRGWGRRGTSRVDGTARRSGNASRWARASQAMYGVSETILILGGASWQGMFIAGSWTVGLDAPETDALLSPHLGRAIKQSWPRCGAGEGDIDHHIISSPCGSRGDGDVQTRHTMQYAARGREVAHSALALALAAGGGAAHDRPFAAGRASPATAASVRGRGARGCGYSSDGRRIVWDGHTEVIKVDGGCTAGAFVRAWGHRWDRSVGGRESCVGARAGIH</sequence>
<proteinExistence type="predicted"/>
<reference evidence="2 3" key="1">
    <citation type="submission" date="2019-01" db="EMBL/GenBank/DDBJ databases">
        <title>Draft genome sequences of three monokaryotic isolates of the white-rot basidiomycete fungus Dichomitus squalens.</title>
        <authorList>
            <consortium name="DOE Joint Genome Institute"/>
            <person name="Lopez S.C."/>
            <person name="Andreopoulos B."/>
            <person name="Pangilinan J."/>
            <person name="Lipzen A."/>
            <person name="Riley R."/>
            <person name="Ahrendt S."/>
            <person name="Ng V."/>
            <person name="Barry K."/>
            <person name="Daum C."/>
            <person name="Grigoriev I.V."/>
            <person name="Hilden K.S."/>
            <person name="Makela M.R."/>
            <person name="de Vries R.P."/>
        </authorList>
    </citation>
    <scope>NUCLEOTIDE SEQUENCE [LARGE SCALE GENOMIC DNA]</scope>
    <source>
        <strain evidence="2 3">CBS 464.89</strain>
    </source>
</reference>
<feature type="region of interest" description="Disordered" evidence="1">
    <location>
        <begin position="26"/>
        <end position="49"/>
    </location>
</feature>
<dbReference type="AlphaFoldDB" id="A0A4Q9Q462"/>
<keyword evidence="3" id="KW-1185">Reference proteome</keyword>
<name>A0A4Q9Q462_9APHY</name>
<feature type="non-terminal residue" evidence="2">
    <location>
        <position position="288"/>
    </location>
</feature>
<gene>
    <name evidence="2" type="ORF">BD310DRAFT_920072</name>
</gene>
<accession>A0A4Q9Q462</accession>